<dbReference type="Proteomes" id="UP000000248">
    <property type="component" value="Chromosome"/>
</dbReference>
<dbReference type="EMBL" id="CP000513">
    <property type="protein sequence ID" value="ABQ13207.1"/>
    <property type="molecule type" value="Genomic_DNA"/>
</dbReference>
<proteinExistence type="predicted"/>
<protein>
    <submittedName>
        <fullName evidence="1">Uncharacterized protein</fullName>
    </submittedName>
</protein>
<reference evidence="1 2" key="1">
    <citation type="journal article" date="2007" name="Nat. Biotechnol.">
        <title>Genome sequence and identification of candidate vaccine antigens from the animal pathogen Dichelobacter nodosus.</title>
        <authorList>
            <person name="Myers G.S."/>
            <person name="Parker D."/>
            <person name="Al-Hasani K."/>
            <person name="Kennan R.M."/>
            <person name="Seemann T."/>
            <person name="Ren Q."/>
            <person name="Badger J.H."/>
            <person name="Selengut J.D."/>
            <person name="Deboy R.T."/>
            <person name="Tettelin H."/>
            <person name="Boyce J.D."/>
            <person name="McCarl V.P."/>
            <person name="Han X."/>
            <person name="Nelson W.C."/>
            <person name="Madupu R."/>
            <person name="Mohamoud Y."/>
            <person name="Holley T."/>
            <person name="Fedorova N."/>
            <person name="Khouri H."/>
            <person name="Bottomley S.P."/>
            <person name="Whittington R.J."/>
            <person name="Adler B."/>
            <person name="Songer J.G."/>
            <person name="Rood J.I."/>
            <person name="Paulsen I.T."/>
        </authorList>
    </citation>
    <scope>NUCLEOTIDE SEQUENCE [LARGE SCALE GENOMIC DNA]</scope>
    <source>
        <strain evidence="1 2">VCS1703A</strain>
    </source>
</reference>
<dbReference type="KEGG" id="dno:DNO_0599"/>
<evidence type="ECO:0000313" key="2">
    <source>
        <dbReference type="Proteomes" id="UP000000248"/>
    </source>
</evidence>
<dbReference type="HOGENOM" id="CLU_2751315_0_0_6"/>
<organism evidence="1 2">
    <name type="scientific">Dichelobacter nodosus (strain VCS1703A)</name>
    <dbReference type="NCBI Taxonomy" id="246195"/>
    <lineage>
        <taxon>Bacteria</taxon>
        <taxon>Pseudomonadati</taxon>
        <taxon>Pseudomonadota</taxon>
        <taxon>Gammaproteobacteria</taxon>
        <taxon>Cardiobacteriales</taxon>
        <taxon>Cardiobacteriaceae</taxon>
        <taxon>Dichelobacter</taxon>
    </lineage>
</organism>
<keyword evidence="2" id="KW-1185">Reference proteome</keyword>
<sequence length="70" mass="7932">MVIFSFVAVLRGGGDCHRAQTVAKRNATINGFTAANTPPHGYRFGERRVYDCGFNALFWLKVHRARFAMR</sequence>
<dbReference type="STRING" id="246195.DNO_0599"/>
<name>A5EVE0_DICNV</name>
<gene>
    <name evidence="1" type="ordered locus">DNO_0599</name>
</gene>
<accession>A5EVE0</accession>
<evidence type="ECO:0000313" key="1">
    <source>
        <dbReference type="EMBL" id="ABQ13207.1"/>
    </source>
</evidence>
<dbReference type="AlphaFoldDB" id="A5EVE0"/>